<feature type="signal peptide" evidence="1">
    <location>
        <begin position="1"/>
        <end position="21"/>
    </location>
</feature>
<evidence type="ECO:0000313" key="2">
    <source>
        <dbReference type="EMBL" id="KXS97943.1"/>
    </source>
</evidence>
<keyword evidence="3" id="KW-1185">Reference proteome</keyword>
<protein>
    <submittedName>
        <fullName evidence="2">Uncharacterized protein</fullName>
    </submittedName>
</protein>
<proteinExistence type="predicted"/>
<dbReference type="AlphaFoldDB" id="A0A139H642"/>
<evidence type="ECO:0000313" key="3">
    <source>
        <dbReference type="Proteomes" id="UP000070133"/>
    </source>
</evidence>
<name>A0A139H642_9PEZI</name>
<evidence type="ECO:0000256" key="1">
    <source>
        <dbReference type="SAM" id="SignalP"/>
    </source>
</evidence>
<gene>
    <name evidence="2" type="ORF">AC578_3399</name>
</gene>
<organism evidence="2 3">
    <name type="scientific">Pseudocercospora eumusae</name>
    <dbReference type="NCBI Taxonomy" id="321146"/>
    <lineage>
        <taxon>Eukaryota</taxon>
        <taxon>Fungi</taxon>
        <taxon>Dikarya</taxon>
        <taxon>Ascomycota</taxon>
        <taxon>Pezizomycotina</taxon>
        <taxon>Dothideomycetes</taxon>
        <taxon>Dothideomycetidae</taxon>
        <taxon>Mycosphaerellales</taxon>
        <taxon>Mycosphaerellaceae</taxon>
        <taxon>Pseudocercospora</taxon>
    </lineage>
</organism>
<dbReference type="Proteomes" id="UP000070133">
    <property type="component" value="Unassembled WGS sequence"/>
</dbReference>
<reference evidence="2 3" key="1">
    <citation type="submission" date="2015-07" db="EMBL/GenBank/DDBJ databases">
        <title>Comparative genomics of the Sigatoka disease complex on banana suggests a link between parallel evolutionary changes in Pseudocercospora fijiensis and Pseudocercospora eumusae and increased virulence on the banana host.</title>
        <authorList>
            <person name="Chang T.-C."/>
            <person name="Salvucci A."/>
            <person name="Crous P.W."/>
            <person name="Stergiopoulos I."/>
        </authorList>
    </citation>
    <scope>NUCLEOTIDE SEQUENCE [LARGE SCALE GENOMIC DNA]</scope>
    <source>
        <strain evidence="2 3">CBS 114824</strain>
    </source>
</reference>
<sequence>MHISSFQVFLQTLLSAHLAAAQWSIAFYTGETCNNDASFNNTNYLGDHKSTCLLAGENAHYCTWHTENGQNAHLCTAPMDPPPASFRFAQGGQCIVSWSESCEVANWPGSEDDELVSNTCYKTSELPGGKGSAIGFQCWMLSD</sequence>
<dbReference type="EMBL" id="LFZN01000128">
    <property type="protein sequence ID" value="KXS97943.1"/>
    <property type="molecule type" value="Genomic_DNA"/>
</dbReference>
<accession>A0A139H642</accession>
<comment type="caution">
    <text evidence="2">The sequence shown here is derived from an EMBL/GenBank/DDBJ whole genome shotgun (WGS) entry which is preliminary data.</text>
</comment>
<dbReference type="EMBL" id="LFZN01000128">
    <property type="protein sequence ID" value="KXS97945.1"/>
    <property type="molecule type" value="Genomic_DNA"/>
</dbReference>
<keyword evidence="1" id="KW-0732">Signal</keyword>
<feature type="chain" id="PRO_5007995323" evidence="1">
    <location>
        <begin position="22"/>
        <end position="143"/>
    </location>
</feature>